<feature type="domain" description="ERV/ALR sulfhydryl oxidase" evidence="8">
    <location>
        <begin position="77"/>
        <end position="178"/>
    </location>
</feature>
<keyword evidence="2 6" id="KW-0285">Flavoprotein</keyword>
<evidence type="ECO:0000256" key="4">
    <source>
        <dbReference type="ARBA" id="ARBA00023002"/>
    </source>
</evidence>
<dbReference type="SUPFAM" id="SSF69000">
    <property type="entry name" value="FAD-dependent thiol oxidase"/>
    <property type="match status" value="1"/>
</dbReference>
<keyword evidence="6" id="KW-1133">Transmembrane helix</keyword>
<dbReference type="GO" id="GO:0016971">
    <property type="term" value="F:flavin-dependent sulfhydryl oxidase activity"/>
    <property type="evidence" value="ECO:0007669"/>
    <property type="project" value="InterPro"/>
</dbReference>
<dbReference type="AlphaFoldDB" id="A0A9P6U0F0"/>
<evidence type="ECO:0000256" key="5">
    <source>
        <dbReference type="ARBA" id="ARBA00023157"/>
    </source>
</evidence>
<dbReference type="InterPro" id="IPR039799">
    <property type="entry name" value="ALR/ERV"/>
</dbReference>
<evidence type="ECO:0000259" key="8">
    <source>
        <dbReference type="PROSITE" id="PS51324"/>
    </source>
</evidence>
<keyword evidence="6" id="KW-0812">Transmembrane</keyword>
<comment type="caution">
    <text evidence="9">The sequence shown here is derived from an EMBL/GenBank/DDBJ whole genome shotgun (WGS) entry which is preliminary data.</text>
</comment>
<dbReference type="OrthoDB" id="59470at2759"/>
<feature type="compositionally biased region" description="Basic and acidic residues" evidence="7">
    <location>
        <begin position="197"/>
        <end position="214"/>
    </location>
</feature>
<dbReference type="PANTHER" id="PTHR12645">
    <property type="entry name" value="ALR/ERV"/>
    <property type="match status" value="1"/>
</dbReference>
<keyword evidence="4 6" id="KW-0560">Oxidoreductase</keyword>
<evidence type="ECO:0000313" key="9">
    <source>
        <dbReference type="EMBL" id="KAG0255037.1"/>
    </source>
</evidence>
<organism evidence="9 10">
    <name type="scientific">Actinomortierella ambigua</name>
    <dbReference type="NCBI Taxonomy" id="1343610"/>
    <lineage>
        <taxon>Eukaryota</taxon>
        <taxon>Fungi</taxon>
        <taxon>Fungi incertae sedis</taxon>
        <taxon>Mucoromycota</taxon>
        <taxon>Mortierellomycotina</taxon>
        <taxon>Mortierellomycetes</taxon>
        <taxon>Mortierellales</taxon>
        <taxon>Mortierellaceae</taxon>
        <taxon>Actinomortierella</taxon>
    </lineage>
</organism>
<name>A0A9P6U0F0_9FUNG</name>
<comment type="catalytic activity">
    <reaction evidence="6">
        <text>2 R'C(R)SH + O2 = R'C(R)S-S(R)CR' + H2O2</text>
        <dbReference type="Rhea" id="RHEA:17357"/>
        <dbReference type="ChEBI" id="CHEBI:15379"/>
        <dbReference type="ChEBI" id="CHEBI:16240"/>
        <dbReference type="ChEBI" id="CHEBI:16520"/>
        <dbReference type="ChEBI" id="CHEBI:17412"/>
        <dbReference type="EC" id="1.8.3.2"/>
    </reaction>
</comment>
<accession>A0A9P6U0F0</accession>
<evidence type="ECO:0000256" key="7">
    <source>
        <dbReference type="SAM" id="MobiDB-lite"/>
    </source>
</evidence>
<reference evidence="9" key="1">
    <citation type="journal article" date="2020" name="Fungal Divers.">
        <title>Resolving the Mortierellaceae phylogeny through synthesis of multi-gene phylogenetics and phylogenomics.</title>
        <authorList>
            <person name="Vandepol N."/>
            <person name="Liber J."/>
            <person name="Desiro A."/>
            <person name="Na H."/>
            <person name="Kennedy M."/>
            <person name="Barry K."/>
            <person name="Grigoriev I.V."/>
            <person name="Miller A.N."/>
            <person name="O'Donnell K."/>
            <person name="Stajich J.E."/>
            <person name="Bonito G."/>
        </authorList>
    </citation>
    <scope>NUCLEOTIDE SEQUENCE</scope>
    <source>
        <strain evidence="9">BC1065</strain>
    </source>
</reference>
<protein>
    <recommendedName>
        <fullName evidence="6">Sulfhydryl oxidase</fullName>
        <ecNumber evidence="6">1.8.3.2</ecNumber>
    </recommendedName>
</protein>
<evidence type="ECO:0000256" key="1">
    <source>
        <dbReference type="ARBA" id="ARBA00001974"/>
    </source>
</evidence>
<keyword evidence="5" id="KW-1015">Disulfide bond</keyword>
<dbReference type="PANTHER" id="PTHR12645:SF1">
    <property type="entry name" value="FAD-LINKED SULFHYDRYL OXIDASE ERV2"/>
    <property type="match status" value="1"/>
</dbReference>
<dbReference type="EC" id="1.8.3.2" evidence="6"/>
<dbReference type="PROSITE" id="PS51324">
    <property type="entry name" value="ERV_ALR"/>
    <property type="match status" value="1"/>
</dbReference>
<evidence type="ECO:0000256" key="6">
    <source>
        <dbReference type="RuleBase" id="RU371123"/>
    </source>
</evidence>
<proteinExistence type="predicted"/>
<evidence type="ECO:0000256" key="2">
    <source>
        <dbReference type="ARBA" id="ARBA00022630"/>
    </source>
</evidence>
<keyword evidence="6" id="KW-0472">Membrane</keyword>
<keyword evidence="10" id="KW-1185">Reference proteome</keyword>
<feature type="transmembrane region" description="Helical" evidence="6">
    <location>
        <begin position="17"/>
        <end position="37"/>
    </location>
</feature>
<feature type="region of interest" description="Disordered" evidence="7">
    <location>
        <begin position="184"/>
        <end position="214"/>
    </location>
</feature>
<keyword evidence="3 6" id="KW-0274">FAD</keyword>
<dbReference type="Pfam" id="PF04777">
    <property type="entry name" value="Evr1_Alr"/>
    <property type="match status" value="1"/>
</dbReference>
<dbReference type="EMBL" id="JAAAJB010000482">
    <property type="protein sequence ID" value="KAG0255037.1"/>
    <property type="molecule type" value="Genomic_DNA"/>
</dbReference>
<dbReference type="Proteomes" id="UP000807716">
    <property type="component" value="Unassembled WGS sequence"/>
</dbReference>
<sequence length="214" mass="23027">MATTVQFPRLLRLRGPLALLALCVIGLITLPSLLVLGPQESSSSSSPIGSGAADKKMSSASPSEIFVDPDLGFGGVIMPKLGNETAKATWKLIHTVASRYPEKPRPDERAAAKQWIYLLSRLYPCGECAVHFQKLLQEHPPQTASRTALSNWACSVHNLVNVRLGKPEFDCGTLFEVYKCGCADEPESSDGTGGGESTDKTLDGEEDKKETPLV</sequence>
<evidence type="ECO:0000256" key="3">
    <source>
        <dbReference type="ARBA" id="ARBA00022827"/>
    </source>
</evidence>
<gene>
    <name evidence="9" type="ORF">DFQ27_006489</name>
</gene>
<comment type="cofactor">
    <cofactor evidence="1 6">
        <name>FAD</name>
        <dbReference type="ChEBI" id="CHEBI:57692"/>
    </cofactor>
</comment>
<dbReference type="InterPro" id="IPR017905">
    <property type="entry name" value="ERV/ALR_sulphydryl_oxidase"/>
</dbReference>
<dbReference type="InterPro" id="IPR036774">
    <property type="entry name" value="ERV/ALR_sulphydryl_oxid_sf"/>
</dbReference>
<evidence type="ECO:0000313" key="10">
    <source>
        <dbReference type="Proteomes" id="UP000807716"/>
    </source>
</evidence>
<dbReference type="Gene3D" id="1.20.120.310">
    <property type="entry name" value="ERV/ALR sulfhydryl oxidase domain"/>
    <property type="match status" value="1"/>
</dbReference>
<dbReference type="GO" id="GO:0050660">
    <property type="term" value="F:flavin adenine dinucleotide binding"/>
    <property type="evidence" value="ECO:0007669"/>
    <property type="project" value="TreeGrafter"/>
</dbReference>
<dbReference type="GO" id="GO:0005739">
    <property type="term" value="C:mitochondrion"/>
    <property type="evidence" value="ECO:0007669"/>
    <property type="project" value="TreeGrafter"/>
</dbReference>